<dbReference type="SUPFAM" id="SSF53955">
    <property type="entry name" value="Lysozyme-like"/>
    <property type="match status" value="1"/>
</dbReference>
<dbReference type="InterPro" id="IPR023346">
    <property type="entry name" value="Lysozyme-like_dom_sf"/>
</dbReference>
<evidence type="ECO:0000313" key="3">
    <source>
        <dbReference type="EMBL" id="MFD2046275.1"/>
    </source>
</evidence>
<evidence type="ECO:0000259" key="2">
    <source>
        <dbReference type="Pfam" id="PF01464"/>
    </source>
</evidence>
<accession>A0ABW4W7G4</accession>
<dbReference type="EMBL" id="JBHUHQ010000021">
    <property type="protein sequence ID" value="MFD2046275.1"/>
    <property type="molecule type" value="Genomic_DNA"/>
</dbReference>
<evidence type="ECO:0000313" key="4">
    <source>
        <dbReference type="Proteomes" id="UP001597383"/>
    </source>
</evidence>
<gene>
    <name evidence="3" type="ORF">ACFSJF_18535</name>
</gene>
<keyword evidence="4" id="KW-1185">Reference proteome</keyword>
<dbReference type="CDD" id="cd00254">
    <property type="entry name" value="LT-like"/>
    <property type="match status" value="1"/>
</dbReference>
<dbReference type="Gene3D" id="1.10.530.10">
    <property type="match status" value="1"/>
</dbReference>
<feature type="domain" description="Transglycosylase SLT" evidence="2">
    <location>
        <begin position="89"/>
        <end position="197"/>
    </location>
</feature>
<dbReference type="Proteomes" id="UP001597383">
    <property type="component" value="Unassembled WGS sequence"/>
</dbReference>
<dbReference type="PROSITE" id="PS00922">
    <property type="entry name" value="TRANSGLYCOSYLASE"/>
    <property type="match status" value="1"/>
</dbReference>
<dbReference type="InterPro" id="IPR000189">
    <property type="entry name" value="Transglyc_AS"/>
</dbReference>
<reference evidence="4" key="1">
    <citation type="journal article" date="2019" name="Int. J. Syst. Evol. Microbiol.">
        <title>The Global Catalogue of Microorganisms (GCM) 10K type strain sequencing project: providing services to taxonomists for standard genome sequencing and annotation.</title>
        <authorList>
            <consortium name="The Broad Institute Genomics Platform"/>
            <consortium name="The Broad Institute Genome Sequencing Center for Infectious Disease"/>
            <person name="Wu L."/>
            <person name="Ma J."/>
        </authorList>
    </citation>
    <scope>NUCLEOTIDE SEQUENCE [LARGE SCALE GENOMIC DNA]</scope>
    <source>
        <strain evidence="4">R28</strain>
    </source>
</reference>
<dbReference type="PANTHER" id="PTHR37423">
    <property type="entry name" value="SOLUBLE LYTIC MUREIN TRANSGLYCOSYLASE-RELATED"/>
    <property type="match status" value="1"/>
</dbReference>
<protein>
    <submittedName>
        <fullName evidence="3">Lytic transglycosylase domain-containing protein</fullName>
    </submittedName>
</protein>
<name>A0ABW4W7G4_9BACI</name>
<dbReference type="InterPro" id="IPR008258">
    <property type="entry name" value="Transglycosylase_SLT_dom_1"/>
</dbReference>
<organism evidence="3 4">
    <name type="scientific">Ornithinibacillus salinisoli</name>
    <dbReference type="NCBI Taxonomy" id="1848459"/>
    <lineage>
        <taxon>Bacteria</taxon>
        <taxon>Bacillati</taxon>
        <taxon>Bacillota</taxon>
        <taxon>Bacilli</taxon>
        <taxon>Bacillales</taxon>
        <taxon>Bacillaceae</taxon>
        <taxon>Ornithinibacillus</taxon>
    </lineage>
</organism>
<proteinExistence type="inferred from homology"/>
<dbReference type="Pfam" id="PF01464">
    <property type="entry name" value="SLT"/>
    <property type="match status" value="1"/>
</dbReference>
<evidence type="ECO:0000256" key="1">
    <source>
        <dbReference type="ARBA" id="ARBA00007734"/>
    </source>
</evidence>
<comment type="caution">
    <text evidence="3">The sequence shown here is derived from an EMBL/GenBank/DDBJ whole genome shotgun (WGS) entry which is preliminary data.</text>
</comment>
<sequence length="207" mass="22889">MEIRQLQQLIQNQAMSILHSNKDGMSSMSPMIDLAFKQLLQDKINESESANNMLNTRMNYSFESSPINSLAFSNIQNSFIPSKTDFNNNISEIANKYGIDEKLIHSVIQAESNYNPNAVSHAGAQGLMQLMPGTARGLGVTNAFDPAQNIEGGTKYLTQMLDRYEGNIELALAAYNAGPGNVDKYNGIPPIKETQNYVKKVMQSYLA</sequence>
<dbReference type="PANTHER" id="PTHR37423:SF2">
    <property type="entry name" value="MEMBRANE-BOUND LYTIC MUREIN TRANSGLYCOSYLASE C"/>
    <property type="match status" value="1"/>
</dbReference>
<comment type="similarity">
    <text evidence="1">Belongs to the transglycosylase Slt family.</text>
</comment>
<dbReference type="RefSeq" id="WP_377556773.1">
    <property type="nucleotide sequence ID" value="NZ_JBHUHQ010000021.1"/>
</dbReference>